<reference evidence="2 3" key="1">
    <citation type="submission" date="2018-04" db="EMBL/GenBank/DDBJ databases">
        <authorList>
            <person name="Eckel V.P."/>
            <person name="Vogel R.F."/>
        </authorList>
    </citation>
    <scope>NUCLEOTIDE SEQUENCE [LARGE SCALE GENOMIC DNA]</scope>
    <source>
        <strain evidence="3">TMW 2.1764</strain>
    </source>
</reference>
<comment type="caution">
    <text evidence="2">The sequence shown here is derived from an EMBL/GenBank/DDBJ whole genome shotgun (WGS) entry which is preliminary data.</text>
</comment>
<dbReference type="PANTHER" id="PTHR11614">
    <property type="entry name" value="PHOSPHOLIPASE-RELATED"/>
    <property type="match status" value="1"/>
</dbReference>
<proteinExistence type="predicted"/>
<organism evidence="2 3">
    <name type="scientific">Bifidobacterium tibiigranuli</name>
    <dbReference type="NCBI Taxonomy" id="2172043"/>
    <lineage>
        <taxon>Bacteria</taxon>
        <taxon>Bacillati</taxon>
        <taxon>Actinomycetota</taxon>
        <taxon>Actinomycetes</taxon>
        <taxon>Bifidobacteriales</taxon>
        <taxon>Bifidobacteriaceae</taxon>
        <taxon>Bifidobacterium</taxon>
    </lineage>
</organism>
<keyword evidence="2" id="KW-0378">Hydrolase</keyword>
<accession>A0A5N6S8H6</accession>
<name>A0A5N6S8H6_9BIFI</name>
<evidence type="ECO:0000259" key="1">
    <source>
        <dbReference type="Pfam" id="PF12146"/>
    </source>
</evidence>
<dbReference type="Gene3D" id="3.40.50.1820">
    <property type="entry name" value="alpha/beta hydrolase"/>
    <property type="match status" value="1"/>
</dbReference>
<dbReference type="InterPro" id="IPR051044">
    <property type="entry name" value="MAG_DAG_Lipase"/>
</dbReference>
<dbReference type="AlphaFoldDB" id="A0A5N6S8H6"/>
<sequence length="347" mass="38645">MDETLIDETNYAGEMRGKVLPALARCRSEGWMEPAEADGLAPVPSPGKLHYLCYDAAEFRAAQGNAGARSCGTVVIVHGFSEFAAKYSEMIWYFLCQGYSICMLEHRGHGYSPRDIDDPALVWIDGYRRYIADLAQFVTTIGKQSADGRPLYLYSHSMGGGIGAIMVERYPALFDKAVLSSPMIAPQTGMPTWLARPLMSLMCGIGQGKHVVFGQGGFPAEFSIEGEEAMSEARAHWYYDRRAEDVHYHSNSATYGWVREALRMSREALRPSACERIETPTLLCQAGKDIWVLNEAQNRFVRQVQDAGGNLRMVRFADSAHNMFCMPNRALGPYLNTLFSFLGDSTR</sequence>
<gene>
    <name evidence="2" type="ORF">DDE84_09525</name>
</gene>
<keyword evidence="3" id="KW-1185">Reference proteome</keyword>
<protein>
    <submittedName>
        <fullName evidence="2">Alpha/beta hydrolase</fullName>
    </submittedName>
</protein>
<evidence type="ECO:0000313" key="2">
    <source>
        <dbReference type="EMBL" id="KAE8126976.1"/>
    </source>
</evidence>
<dbReference type="GO" id="GO:0016787">
    <property type="term" value="F:hydrolase activity"/>
    <property type="evidence" value="ECO:0007669"/>
    <property type="project" value="UniProtKB-KW"/>
</dbReference>
<dbReference type="Proteomes" id="UP000325415">
    <property type="component" value="Unassembled WGS sequence"/>
</dbReference>
<feature type="domain" description="Serine aminopeptidase S33" evidence="1">
    <location>
        <begin position="70"/>
        <end position="312"/>
    </location>
</feature>
<dbReference type="Pfam" id="PF12146">
    <property type="entry name" value="Hydrolase_4"/>
    <property type="match status" value="1"/>
</dbReference>
<dbReference type="SUPFAM" id="SSF53474">
    <property type="entry name" value="alpha/beta-Hydrolases"/>
    <property type="match status" value="1"/>
</dbReference>
<dbReference type="EMBL" id="QDAG01000010">
    <property type="protein sequence ID" value="KAE8126976.1"/>
    <property type="molecule type" value="Genomic_DNA"/>
</dbReference>
<dbReference type="OrthoDB" id="9806902at2"/>
<evidence type="ECO:0000313" key="3">
    <source>
        <dbReference type="Proteomes" id="UP000325415"/>
    </source>
</evidence>
<dbReference type="InterPro" id="IPR029058">
    <property type="entry name" value="AB_hydrolase_fold"/>
</dbReference>
<dbReference type="InterPro" id="IPR022742">
    <property type="entry name" value="Hydrolase_4"/>
</dbReference>